<feature type="non-terminal residue" evidence="1">
    <location>
        <position position="1"/>
    </location>
</feature>
<gene>
    <name evidence="1" type="ORF">H6A04_11710</name>
</gene>
<dbReference type="EMBL" id="JACJLT010000270">
    <property type="protein sequence ID" value="MBM6876293.1"/>
    <property type="molecule type" value="Genomic_DNA"/>
</dbReference>
<protein>
    <submittedName>
        <fullName evidence="1">Uncharacterized protein</fullName>
    </submittedName>
</protein>
<dbReference type="RefSeq" id="WP_204716902.1">
    <property type="nucleotide sequence ID" value="NZ_JACJLT010000270.1"/>
</dbReference>
<evidence type="ECO:0000313" key="1">
    <source>
        <dbReference type="EMBL" id="MBM6876293.1"/>
    </source>
</evidence>
<accession>A0ABS2G6U4</accession>
<dbReference type="Proteomes" id="UP000728968">
    <property type="component" value="Unassembled WGS sequence"/>
</dbReference>
<name>A0ABS2G6U4_FUSMR</name>
<proteinExistence type="predicted"/>
<evidence type="ECO:0000313" key="2">
    <source>
        <dbReference type="Proteomes" id="UP000728968"/>
    </source>
</evidence>
<sequence>EAFTSNCNSSFVSPRNFIKSFKKFRILLTSLSDEERACYPLMIVLILYFIKKEFLNNLINDTRINISIAELFFRTFFEYSNGEKFGNERFNLREVIHSYQGYKLKHKYIIASCYEIFLQVLYHETGEIRNIREIPHLLDYLTLGESINIYDDLRVWIELPNKKIIFNKIYLGIYPQNFMSDEFKNVGHIKIIKKSFSEKDLKKYSLTERGNSYYSTALLEAWAEEKYNFTMNIK</sequence>
<organism evidence="1 2">
    <name type="scientific">Fusobacterium mortiferum</name>
    <dbReference type="NCBI Taxonomy" id="850"/>
    <lineage>
        <taxon>Bacteria</taxon>
        <taxon>Fusobacteriati</taxon>
        <taxon>Fusobacteriota</taxon>
        <taxon>Fusobacteriia</taxon>
        <taxon>Fusobacteriales</taxon>
        <taxon>Fusobacteriaceae</taxon>
        <taxon>Fusobacterium</taxon>
    </lineage>
</organism>
<keyword evidence="2" id="KW-1185">Reference proteome</keyword>
<comment type="caution">
    <text evidence="1">The sequence shown here is derived from an EMBL/GenBank/DDBJ whole genome shotgun (WGS) entry which is preliminary data.</text>
</comment>
<reference evidence="1 2" key="1">
    <citation type="journal article" date="2021" name="Sci. Rep.">
        <title>The distribution of antibiotic resistance genes in chicken gut microbiota commensals.</title>
        <authorList>
            <person name="Juricova H."/>
            <person name="Matiasovicova J."/>
            <person name="Kubasova T."/>
            <person name="Cejkova D."/>
            <person name="Rychlik I."/>
        </authorList>
    </citation>
    <scope>NUCLEOTIDE SEQUENCE [LARGE SCALE GENOMIC DNA]</scope>
    <source>
        <strain evidence="1 2">An425</strain>
    </source>
</reference>